<keyword evidence="5" id="KW-1133">Transmembrane helix</keyword>
<dbReference type="OMA" id="ASFNVWQ"/>
<feature type="domain" description="Glycosyl hydrolase family 32 C-terminal" evidence="7">
    <location>
        <begin position="350"/>
        <end position="545"/>
    </location>
</feature>
<dbReference type="Gramene" id="Pp3c9_23650V3.1">
    <property type="protein sequence ID" value="Pp3c9_23650V3.1"/>
    <property type="gene ID" value="Pp3c9_23650"/>
</dbReference>
<organism evidence="8">
    <name type="scientific">Physcomitrium patens</name>
    <name type="common">Spreading-leaved earth moss</name>
    <name type="synonym">Physcomitrella patens</name>
    <dbReference type="NCBI Taxonomy" id="3218"/>
    <lineage>
        <taxon>Eukaryota</taxon>
        <taxon>Viridiplantae</taxon>
        <taxon>Streptophyta</taxon>
        <taxon>Embryophyta</taxon>
        <taxon>Bryophyta</taxon>
        <taxon>Bryophytina</taxon>
        <taxon>Bryopsida</taxon>
        <taxon>Funariidae</taxon>
        <taxon>Funariales</taxon>
        <taxon>Funariaceae</taxon>
        <taxon>Physcomitrium</taxon>
    </lineage>
</organism>
<evidence type="ECO:0000256" key="1">
    <source>
        <dbReference type="ARBA" id="ARBA00009902"/>
    </source>
</evidence>
<dbReference type="SUPFAM" id="SSF49899">
    <property type="entry name" value="Concanavalin A-like lectins/glucanases"/>
    <property type="match status" value="1"/>
</dbReference>
<gene>
    <name evidence="8" type="ORF">PHYPA_013086</name>
</gene>
<comment type="similarity">
    <text evidence="1 4">Belongs to the glycosyl hydrolase 32 family.</text>
</comment>
<dbReference type="Pfam" id="PF00251">
    <property type="entry name" value="Glyco_hydro_32N"/>
    <property type="match status" value="2"/>
</dbReference>
<dbReference type="InterPro" id="IPR050551">
    <property type="entry name" value="Fructan_Metab_Enzymes"/>
</dbReference>
<dbReference type="Pfam" id="PF08244">
    <property type="entry name" value="Glyco_hydro_32C"/>
    <property type="match status" value="1"/>
</dbReference>
<dbReference type="Gene3D" id="2.115.10.20">
    <property type="entry name" value="Glycosyl hydrolase domain, family 43"/>
    <property type="match status" value="2"/>
</dbReference>
<dbReference type="InterPro" id="IPR018053">
    <property type="entry name" value="Glyco_hydro_32_AS"/>
</dbReference>
<reference evidence="8 10" key="1">
    <citation type="journal article" date="2008" name="Science">
        <title>The Physcomitrella genome reveals evolutionary insights into the conquest of land by plants.</title>
        <authorList>
            <person name="Rensing S."/>
            <person name="Lang D."/>
            <person name="Zimmer A."/>
            <person name="Terry A."/>
            <person name="Salamov A."/>
            <person name="Shapiro H."/>
            <person name="Nishiyama T."/>
            <person name="Perroud P.-F."/>
            <person name="Lindquist E."/>
            <person name="Kamisugi Y."/>
            <person name="Tanahashi T."/>
            <person name="Sakakibara K."/>
            <person name="Fujita T."/>
            <person name="Oishi K."/>
            <person name="Shin-I T."/>
            <person name="Kuroki Y."/>
            <person name="Toyoda A."/>
            <person name="Suzuki Y."/>
            <person name="Hashimoto A."/>
            <person name="Yamaguchi K."/>
            <person name="Sugano A."/>
            <person name="Kohara Y."/>
            <person name="Fujiyama A."/>
            <person name="Anterola A."/>
            <person name="Aoki S."/>
            <person name="Ashton N."/>
            <person name="Barbazuk W.B."/>
            <person name="Barker E."/>
            <person name="Bennetzen J."/>
            <person name="Bezanilla M."/>
            <person name="Blankenship R."/>
            <person name="Cho S.H."/>
            <person name="Dutcher S."/>
            <person name="Estelle M."/>
            <person name="Fawcett J.A."/>
            <person name="Gundlach H."/>
            <person name="Hanada K."/>
            <person name="Heyl A."/>
            <person name="Hicks K.A."/>
            <person name="Hugh J."/>
            <person name="Lohr M."/>
            <person name="Mayer K."/>
            <person name="Melkozernov A."/>
            <person name="Murata T."/>
            <person name="Nelson D."/>
            <person name="Pils B."/>
            <person name="Prigge M."/>
            <person name="Reiss B."/>
            <person name="Renner T."/>
            <person name="Rombauts S."/>
            <person name="Rushton P."/>
            <person name="Sanderfoot A."/>
            <person name="Schween G."/>
            <person name="Shiu S.-H."/>
            <person name="Stueber K."/>
            <person name="Theodoulou F.L."/>
            <person name="Tu H."/>
            <person name="Van de Peer Y."/>
            <person name="Verrier P.J."/>
            <person name="Waters E."/>
            <person name="Wood A."/>
            <person name="Yang L."/>
            <person name="Cove D."/>
            <person name="Cuming A."/>
            <person name="Hasebe M."/>
            <person name="Lucas S."/>
            <person name="Mishler D.B."/>
            <person name="Reski R."/>
            <person name="Grigoriev I."/>
            <person name="Quatrano R.S."/>
            <person name="Boore J.L."/>
        </authorList>
    </citation>
    <scope>NUCLEOTIDE SEQUENCE [LARGE SCALE GENOMIC DNA]</scope>
    <source>
        <strain evidence="9 10">cv. Gransden 2004</strain>
    </source>
</reference>
<dbReference type="InterPro" id="IPR013189">
    <property type="entry name" value="Glyco_hydro_32_C"/>
</dbReference>
<dbReference type="EnsemblPlants" id="Pp3c9_23650V3.1">
    <property type="protein sequence ID" value="Pp3c9_23650V3.1"/>
    <property type="gene ID" value="Pp3c9_23650"/>
</dbReference>
<evidence type="ECO:0000256" key="2">
    <source>
        <dbReference type="ARBA" id="ARBA00022801"/>
    </source>
</evidence>
<dbReference type="EMBL" id="ABEU02000009">
    <property type="protein sequence ID" value="PNR48609.1"/>
    <property type="molecule type" value="Genomic_DNA"/>
</dbReference>
<keyword evidence="2 4" id="KW-0378">Hydrolase</keyword>
<evidence type="ECO:0000256" key="5">
    <source>
        <dbReference type="SAM" id="Phobius"/>
    </source>
</evidence>
<keyword evidence="5" id="KW-0812">Transmembrane</keyword>
<keyword evidence="3 4" id="KW-0326">Glycosidase</keyword>
<evidence type="ECO:0000313" key="8">
    <source>
        <dbReference type="EMBL" id="PNR48609.1"/>
    </source>
</evidence>
<keyword evidence="10" id="KW-1185">Reference proteome</keyword>
<protein>
    <recommendedName>
        <fullName evidence="11">Beta-fructofuranosidase</fullName>
    </recommendedName>
</protein>
<dbReference type="SUPFAM" id="SSF75005">
    <property type="entry name" value="Arabinanase/levansucrase/invertase"/>
    <property type="match status" value="1"/>
</dbReference>
<dbReference type="SMART" id="SM00640">
    <property type="entry name" value="Glyco_32"/>
    <property type="match status" value="1"/>
</dbReference>
<dbReference type="InterPro" id="IPR001362">
    <property type="entry name" value="Glyco_hydro_32"/>
</dbReference>
<dbReference type="InterPro" id="IPR013148">
    <property type="entry name" value="Glyco_hydro_32_N"/>
</dbReference>
<dbReference type="GO" id="GO:0005975">
    <property type="term" value="P:carbohydrate metabolic process"/>
    <property type="evidence" value="ECO:0007669"/>
    <property type="project" value="InterPro"/>
</dbReference>
<evidence type="ECO:0000313" key="9">
    <source>
        <dbReference type="EnsemblPlants" id="Pp3c9_23650V3.1"/>
    </source>
</evidence>
<evidence type="ECO:0000259" key="6">
    <source>
        <dbReference type="Pfam" id="PF00251"/>
    </source>
</evidence>
<evidence type="ECO:0000256" key="4">
    <source>
        <dbReference type="RuleBase" id="RU362110"/>
    </source>
</evidence>
<dbReference type="AlphaFoldDB" id="A0A2K1K4A5"/>
<feature type="domain" description="Glycosyl hydrolase family 32 N-terminal" evidence="6">
    <location>
        <begin position="240"/>
        <end position="347"/>
    </location>
</feature>
<accession>A0A2K1K4A5</accession>
<reference evidence="9" key="3">
    <citation type="submission" date="2020-12" db="UniProtKB">
        <authorList>
            <consortium name="EnsemblPlants"/>
        </authorList>
    </citation>
    <scope>IDENTIFICATION</scope>
</reference>
<name>A0A2K1K4A5_PHYPA</name>
<dbReference type="InterPro" id="IPR023296">
    <property type="entry name" value="Glyco_hydro_beta-prop_sf"/>
</dbReference>
<dbReference type="InterPro" id="IPR013320">
    <property type="entry name" value="ConA-like_dom_sf"/>
</dbReference>
<proteinExistence type="inferred from homology"/>
<feature type="transmembrane region" description="Helical" evidence="5">
    <location>
        <begin position="46"/>
        <end position="64"/>
    </location>
</feature>
<dbReference type="Proteomes" id="UP000006727">
    <property type="component" value="Chromosome 9"/>
</dbReference>
<reference evidence="8 10" key="2">
    <citation type="journal article" date="2018" name="Plant J.">
        <title>The Physcomitrella patens chromosome-scale assembly reveals moss genome structure and evolution.</title>
        <authorList>
            <person name="Lang D."/>
            <person name="Ullrich K.K."/>
            <person name="Murat F."/>
            <person name="Fuchs J."/>
            <person name="Jenkins J."/>
            <person name="Haas F.B."/>
            <person name="Piednoel M."/>
            <person name="Gundlach H."/>
            <person name="Van Bel M."/>
            <person name="Meyberg R."/>
            <person name="Vives C."/>
            <person name="Morata J."/>
            <person name="Symeonidi A."/>
            <person name="Hiss M."/>
            <person name="Muchero W."/>
            <person name="Kamisugi Y."/>
            <person name="Saleh O."/>
            <person name="Blanc G."/>
            <person name="Decker E.L."/>
            <person name="van Gessel N."/>
            <person name="Grimwood J."/>
            <person name="Hayes R.D."/>
            <person name="Graham S.W."/>
            <person name="Gunter L.E."/>
            <person name="McDaniel S.F."/>
            <person name="Hoernstein S.N.W."/>
            <person name="Larsson A."/>
            <person name="Li F.W."/>
            <person name="Perroud P.F."/>
            <person name="Phillips J."/>
            <person name="Ranjan P."/>
            <person name="Rokshar D.S."/>
            <person name="Rothfels C.J."/>
            <person name="Schneider L."/>
            <person name="Shu S."/>
            <person name="Stevenson D.W."/>
            <person name="Thummler F."/>
            <person name="Tillich M."/>
            <person name="Villarreal Aguilar J.C."/>
            <person name="Widiez T."/>
            <person name="Wong G.K."/>
            <person name="Wymore A."/>
            <person name="Zhang Y."/>
            <person name="Zimmer A.D."/>
            <person name="Quatrano R.S."/>
            <person name="Mayer K.F.X."/>
            <person name="Goodstein D."/>
            <person name="Casacuberta J.M."/>
            <person name="Vandepoele K."/>
            <person name="Reski R."/>
            <person name="Cuming A.C."/>
            <person name="Tuskan G.A."/>
            <person name="Maumus F."/>
            <person name="Salse J."/>
            <person name="Schmutz J."/>
            <person name="Rensing S.A."/>
        </authorList>
    </citation>
    <scope>NUCLEOTIDE SEQUENCE [LARGE SCALE GENOMIC DNA]</scope>
    <source>
        <strain evidence="9 10">cv. Gransden 2004</strain>
    </source>
</reference>
<dbReference type="STRING" id="3218.A0A2K1K4A5"/>
<evidence type="ECO:0000313" key="10">
    <source>
        <dbReference type="Proteomes" id="UP000006727"/>
    </source>
</evidence>
<dbReference type="GO" id="GO:0004553">
    <property type="term" value="F:hydrolase activity, hydrolyzing O-glycosyl compounds"/>
    <property type="evidence" value="ECO:0007669"/>
    <property type="project" value="InterPro"/>
</dbReference>
<dbReference type="PROSITE" id="PS00609">
    <property type="entry name" value="GLYCOSYL_HYDROL_F32"/>
    <property type="match status" value="1"/>
</dbReference>
<dbReference type="FunCoup" id="A0A2K1K4A5">
    <property type="interactions" value="889"/>
</dbReference>
<evidence type="ECO:0000256" key="3">
    <source>
        <dbReference type="ARBA" id="ARBA00023295"/>
    </source>
</evidence>
<evidence type="ECO:0008006" key="11">
    <source>
        <dbReference type="Google" id="ProtNLM"/>
    </source>
</evidence>
<dbReference type="PANTHER" id="PTHR31953">
    <property type="entry name" value="BETA-FRUCTOFURANOSIDASE, INSOLUBLE ISOENZYME CWINV1-RELATED"/>
    <property type="match status" value="1"/>
</dbReference>
<keyword evidence="5" id="KW-0472">Membrane</keyword>
<dbReference type="InParanoid" id="A0A2K1K4A5"/>
<feature type="domain" description="Glycosyl hydrolase family 32 N-terminal" evidence="6">
    <location>
        <begin position="115"/>
        <end position="238"/>
    </location>
</feature>
<evidence type="ECO:0000259" key="7">
    <source>
        <dbReference type="Pfam" id="PF08244"/>
    </source>
</evidence>
<dbReference type="Gene3D" id="2.60.120.560">
    <property type="entry name" value="Exo-inulinase, domain 1"/>
    <property type="match status" value="1"/>
</dbReference>
<dbReference type="PaxDb" id="3218-PP1S238_23V6.1"/>
<sequence length="602" mass="67462">MERSPLLGALISESNTDLESSEHALKISDVVPASSPTPGLSKSRKYALLFAAVCIIAVLAYPTATTKFLSEVKTGATLHQGELRCVTHAPSSTGFANGTILPQDVAGNLRRTSFHFQPEKNWMNDPNGPMYYRGYYHFFYQYNPNAAVWGGIVWGHAVSTDLIHWLYLDIALVPDQWYDIQGVWSGSVTVREDGVPIILYTGSSLSNEQTQNIAYPQDPSDPLLRKWVKDPENPILAAPSVKYVMKASLDDDRHDYYALGSYNVKSKTFHADDPSRDTGIGLRYDYGKFYASKSFFDPAHQRRILWGWANESDSEAADVAKGWSSVQAIPRTVRHDTKTMRNLIQEPVEEVKELRGARVSQRAVKLVPGSIVEVQGVIGGQLDIEVVFEYPNVTKLTLDGAQIDDGDHFDCSQGGTAHRGTFGPFGLLVLTDENLHERTAVFFYISYSKEGKWRTRFCSDQTKSSLMSDVDTTVYGSFVEVLPSEDSLSLRVLVDRSIVESFVQGGRMAITSRVYPTMATDMSSHLYMFNNATTAINVRNLDAWQMRRMSASWVPLQRIRFPVNTVPTVIKTWGRSTLKPKWCNSRAHDPILSKMLRHLMKS</sequence>
<dbReference type="CDD" id="cd18624">
    <property type="entry name" value="GH32_Fruct1-like"/>
    <property type="match status" value="1"/>
</dbReference>